<accession>A0A9E7I5L1</accession>
<dbReference type="EMBL" id="CP097511">
    <property type="protein sequence ID" value="URE43078.1"/>
    <property type="molecule type" value="Genomic_DNA"/>
</dbReference>
<sequence length="103" mass="11533">MLKTRWTSRHCSHLLQNKERKMKCSKLGIDSNWHVLLVNLARLQDAFVPTQASVLDTDPMISKLGEEYSAVCGSSSAKSLHGQESCHNTALVIILWLKGNRLS</sequence>
<protein>
    <submittedName>
        <fullName evidence="1">Homeobox-leucine zipper protein</fullName>
    </submittedName>
</protein>
<dbReference type="OrthoDB" id="6159439at2759"/>
<evidence type="ECO:0000313" key="1">
    <source>
        <dbReference type="EMBL" id="URE43078.1"/>
    </source>
</evidence>
<name>A0A9E7I5L1_9LILI</name>
<organism evidence="1 2">
    <name type="scientific">Musa troglodytarum</name>
    <name type="common">fe'i banana</name>
    <dbReference type="NCBI Taxonomy" id="320322"/>
    <lineage>
        <taxon>Eukaryota</taxon>
        <taxon>Viridiplantae</taxon>
        <taxon>Streptophyta</taxon>
        <taxon>Embryophyta</taxon>
        <taxon>Tracheophyta</taxon>
        <taxon>Spermatophyta</taxon>
        <taxon>Magnoliopsida</taxon>
        <taxon>Liliopsida</taxon>
        <taxon>Zingiberales</taxon>
        <taxon>Musaceae</taxon>
        <taxon>Musa</taxon>
    </lineage>
</organism>
<dbReference type="AlphaFoldDB" id="A0A9E7I5L1"/>
<keyword evidence="1" id="KW-0371">Homeobox</keyword>
<evidence type="ECO:0000313" key="2">
    <source>
        <dbReference type="Proteomes" id="UP001055439"/>
    </source>
</evidence>
<keyword evidence="1" id="KW-0238">DNA-binding</keyword>
<gene>
    <name evidence="1" type="ORF">MUK42_15088</name>
</gene>
<proteinExistence type="predicted"/>
<dbReference type="Proteomes" id="UP001055439">
    <property type="component" value="Chromosome 9"/>
</dbReference>
<reference evidence="1" key="1">
    <citation type="submission" date="2022-05" db="EMBL/GenBank/DDBJ databases">
        <title>The Musa troglodytarum L. genome provides insights into the mechanism of non-climacteric behaviour and enrichment of carotenoids.</title>
        <authorList>
            <person name="Wang J."/>
        </authorList>
    </citation>
    <scope>NUCLEOTIDE SEQUENCE</scope>
    <source>
        <tissue evidence="1">Leaf</tissue>
    </source>
</reference>
<dbReference type="GO" id="GO:0003677">
    <property type="term" value="F:DNA binding"/>
    <property type="evidence" value="ECO:0007669"/>
    <property type="project" value="UniProtKB-KW"/>
</dbReference>
<keyword evidence="2" id="KW-1185">Reference proteome</keyword>